<dbReference type="EMBL" id="CP033169">
    <property type="protein sequence ID" value="AYO30237.1"/>
    <property type="molecule type" value="Genomic_DNA"/>
</dbReference>
<evidence type="ECO:0000313" key="2">
    <source>
        <dbReference type="Proteomes" id="UP000280960"/>
    </source>
</evidence>
<name>A0A3G2R5U0_9FIRM</name>
<keyword evidence="2" id="KW-1185">Reference proteome</keyword>
<dbReference type="KEGG" id="bacg:D2962_06040"/>
<protein>
    <submittedName>
        <fullName evidence="1">Uncharacterized protein</fullName>
    </submittedName>
</protein>
<dbReference type="Proteomes" id="UP000280960">
    <property type="component" value="Chromosome"/>
</dbReference>
<proteinExistence type="predicted"/>
<gene>
    <name evidence="1" type="ORF">D2962_06040</name>
</gene>
<accession>A0A3G2R5U0</accession>
<dbReference type="AlphaFoldDB" id="A0A3G2R5U0"/>
<dbReference type="RefSeq" id="WP_122014472.1">
    <property type="nucleotide sequence ID" value="NZ_CP033169.1"/>
</dbReference>
<organism evidence="1 2">
    <name type="scientific">Biomaibacter acetigenes</name>
    <dbReference type="NCBI Taxonomy" id="2316383"/>
    <lineage>
        <taxon>Bacteria</taxon>
        <taxon>Bacillati</taxon>
        <taxon>Bacillota</taxon>
        <taxon>Clostridia</taxon>
        <taxon>Thermosediminibacterales</taxon>
        <taxon>Tepidanaerobacteraceae</taxon>
        <taxon>Biomaibacter</taxon>
    </lineage>
</organism>
<evidence type="ECO:0000313" key="1">
    <source>
        <dbReference type="EMBL" id="AYO30237.1"/>
    </source>
</evidence>
<reference evidence="1 2" key="1">
    <citation type="submission" date="2018-10" db="EMBL/GenBank/DDBJ databases">
        <authorList>
            <person name="Zhang X."/>
        </authorList>
    </citation>
    <scope>NUCLEOTIDE SEQUENCE [LARGE SCALE GENOMIC DNA]</scope>
    <source>
        <strain evidence="1 2">SK-G1</strain>
    </source>
</reference>
<sequence length="67" mass="7985">MAHNTSISKVANWLWRLPPADRKDGEVKTYFLTPEELEKYRRKDEKKMEEKTVNNTSEAKMFLKRGI</sequence>